<dbReference type="GO" id="GO:0005886">
    <property type="term" value="C:plasma membrane"/>
    <property type="evidence" value="ECO:0007669"/>
    <property type="project" value="UniProtKB-SubCell"/>
</dbReference>
<keyword evidence="22" id="KW-0961">Cell wall biogenesis/degradation</keyword>
<dbReference type="HOGENOM" id="CLU_006354_2_2_9"/>
<evidence type="ECO:0000256" key="24">
    <source>
        <dbReference type="ARBA" id="ARBA00044770"/>
    </source>
</evidence>
<evidence type="ECO:0000259" key="28">
    <source>
        <dbReference type="Pfam" id="PF00905"/>
    </source>
</evidence>
<proteinExistence type="inferred from homology"/>
<keyword evidence="14" id="KW-0378">Hydrolase</keyword>
<evidence type="ECO:0000256" key="5">
    <source>
        <dbReference type="ARBA" id="ARBA00007739"/>
    </source>
</evidence>
<feature type="region of interest" description="Disordered" evidence="27">
    <location>
        <begin position="683"/>
        <end position="843"/>
    </location>
</feature>
<dbReference type="InParanoid" id="B2A745"/>
<dbReference type="GO" id="GO:0046677">
    <property type="term" value="P:response to antibiotic"/>
    <property type="evidence" value="ECO:0007669"/>
    <property type="project" value="UniProtKB-KW"/>
</dbReference>
<gene>
    <name evidence="30" type="ordered locus">Nther_2069</name>
</gene>
<comment type="similarity">
    <text evidence="5">In the N-terminal section; belongs to the glycosyltransferase 51 family.</text>
</comment>
<comment type="pathway">
    <text evidence="26">Glycan biosynthesis.</text>
</comment>
<evidence type="ECO:0000256" key="15">
    <source>
        <dbReference type="ARBA" id="ARBA00022960"/>
    </source>
</evidence>
<name>B2A745_NATTJ</name>
<evidence type="ECO:0000256" key="20">
    <source>
        <dbReference type="ARBA" id="ARBA00023251"/>
    </source>
</evidence>
<evidence type="ECO:0000256" key="9">
    <source>
        <dbReference type="ARBA" id="ARBA00022645"/>
    </source>
</evidence>
<keyword evidence="16" id="KW-0735">Signal-anchor</keyword>
<dbReference type="GO" id="GO:0008360">
    <property type="term" value="P:regulation of cell shape"/>
    <property type="evidence" value="ECO:0007669"/>
    <property type="project" value="UniProtKB-KW"/>
</dbReference>
<evidence type="ECO:0000256" key="22">
    <source>
        <dbReference type="ARBA" id="ARBA00023316"/>
    </source>
</evidence>
<evidence type="ECO:0000256" key="26">
    <source>
        <dbReference type="ARBA" id="ARBA00060592"/>
    </source>
</evidence>
<keyword evidence="8" id="KW-1003">Cell membrane</keyword>
<evidence type="ECO:0000256" key="21">
    <source>
        <dbReference type="ARBA" id="ARBA00023268"/>
    </source>
</evidence>
<feature type="compositionally biased region" description="Basic and acidic residues" evidence="27">
    <location>
        <begin position="795"/>
        <end position="808"/>
    </location>
</feature>
<evidence type="ECO:0000256" key="11">
    <source>
        <dbReference type="ARBA" id="ARBA00022676"/>
    </source>
</evidence>
<dbReference type="EC" id="2.4.99.28" evidence="24"/>
<reference evidence="30 31" key="1">
    <citation type="submission" date="2008-04" db="EMBL/GenBank/DDBJ databases">
        <title>Complete sequence of chromosome of Natranaerobius thermophilus JW/NM-WN-LF.</title>
        <authorList>
            <consortium name="US DOE Joint Genome Institute"/>
            <person name="Copeland A."/>
            <person name="Lucas S."/>
            <person name="Lapidus A."/>
            <person name="Glavina del Rio T."/>
            <person name="Dalin E."/>
            <person name="Tice H."/>
            <person name="Bruce D."/>
            <person name="Goodwin L."/>
            <person name="Pitluck S."/>
            <person name="Chertkov O."/>
            <person name="Brettin T."/>
            <person name="Detter J.C."/>
            <person name="Han C."/>
            <person name="Kuske C.R."/>
            <person name="Schmutz J."/>
            <person name="Larimer F."/>
            <person name="Land M."/>
            <person name="Hauser L."/>
            <person name="Kyrpides N."/>
            <person name="Lykidis A."/>
            <person name="Mesbah N.M."/>
            <person name="Wiegel J."/>
        </authorList>
    </citation>
    <scope>NUCLEOTIDE SEQUENCE [LARGE SCALE GENOMIC DNA]</scope>
    <source>
        <strain evidence="31">ATCC BAA-1301 / DSM 18059 / JW/NM-WN-LF</strain>
    </source>
</reference>
<comment type="pathway">
    <text evidence="3">Cell wall biogenesis; peptidoglycan biosynthesis.</text>
</comment>
<dbReference type="GO" id="GO:0009252">
    <property type="term" value="P:peptidoglycan biosynthetic process"/>
    <property type="evidence" value="ECO:0007669"/>
    <property type="project" value="UniProtKB-UniPathway"/>
</dbReference>
<keyword evidence="19" id="KW-0472">Membrane</keyword>
<keyword evidence="17" id="KW-0573">Peptidoglycan synthesis</keyword>
<dbReference type="PANTHER" id="PTHR32282">
    <property type="entry name" value="BINDING PROTEIN TRANSPEPTIDASE, PUTATIVE-RELATED"/>
    <property type="match status" value="1"/>
</dbReference>
<keyword evidence="10" id="KW-0645">Protease</keyword>
<dbReference type="STRING" id="457570.Nther_2069"/>
<evidence type="ECO:0000256" key="25">
    <source>
        <dbReference type="ARBA" id="ARBA00049902"/>
    </source>
</evidence>
<evidence type="ECO:0000313" key="30">
    <source>
        <dbReference type="EMBL" id="ACB85636.1"/>
    </source>
</evidence>
<comment type="catalytic activity">
    <reaction evidence="25">
        <text>[GlcNAc-(1-&gt;4)-Mur2Ac(oyl-L-Ala-gamma-D-Glu-L-Lys-D-Ala-D-Ala)](n)-di-trans,octa-cis-undecaprenyl diphosphate + beta-D-GlcNAc-(1-&gt;4)-Mur2Ac(oyl-L-Ala-gamma-D-Glu-L-Lys-D-Ala-D-Ala)-di-trans,octa-cis-undecaprenyl diphosphate = [GlcNAc-(1-&gt;4)-Mur2Ac(oyl-L-Ala-gamma-D-Glu-L-Lys-D-Ala-D-Ala)](n+1)-di-trans,octa-cis-undecaprenyl diphosphate + di-trans,octa-cis-undecaprenyl diphosphate + H(+)</text>
        <dbReference type="Rhea" id="RHEA:23708"/>
        <dbReference type="Rhea" id="RHEA-COMP:9602"/>
        <dbReference type="Rhea" id="RHEA-COMP:9603"/>
        <dbReference type="ChEBI" id="CHEBI:15378"/>
        <dbReference type="ChEBI" id="CHEBI:58405"/>
        <dbReference type="ChEBI" id="CHEBI:60033"/>
        <dbReference type="ChEBI" id="CHEBI:78435"/>
        <dbReference type="EC" id="2.4.99.28"/>
    </reaction>
</comment>
<evidence type="ECO:0000256" key="12">
    <source>
        <dbReference type="ARBA" id="ARBA00022679"/>
    </source>
</evidence>
<dbReference type="EMBL" id="CP001034">
    <property type="protein sequence ID" value="ACB85636.1"/>
    <property type="molecule type" value="Genomic_DNA"/>
</dbReference>
<dbReference type="KEGG" id="nth:Nther_2069"/>
<dbReference type="Gene3D" id="3.40.710.10">
    <property type="entry name" value="DD-peptidase/beta-lactamase superfamily"/>
    <property type="match status" value="1"/>
</dbReference>
<dbReference type="GO" id="GO:0006508">
    <property type="term" value="P:proteolysis"/>
    <property type="evidence" value="ECO:0007669"/>
    <property type="project" value="UniProtKB-KW"/>
</dbReference>
<dbReference type="Proteomes" id="UP000001683">
    <property type="component" value="Chromosome"/>
</dbReference>
<keyword evidence="9" id="KW-0121">Carboxypeptidase</keyword>
<keyword evidence="15" id="KW-0133">Cell shape</keyword>
<dbReference type="InterPro" id="IPR050396">
    <property type="entry name" value="Glycosyltr_51/Transpeptidase"/>
</dbReference>
<dbReference type="OrthoDB" id="9766909at2"/>
<dbReference type="NCBIfam" id="TIGR02074">
    <property type="entry name" value="PBP_1a_fam"/>
    <property type="match status" value="1"/>
</dbReference>
<dbReference type="Pfam" id="PF00905">
    <property type="entry name" value="Transpeptidase"/>
    <property type="match status" value="1"/>
</dbReference>
<comment type="catalytic activity">
    <reaction evidence="23">
        <text>Preferential cleavage: (Ac)2-L-Lys-D-Ala-|-D-Ala. Also transpeptidation of peptidyl-alanyl moieties that are N-acyl substituents of D-alanine.</text>
        <dbReference type="EC" id="3.4.16.4"/>
    </reaction>
</comment>
<comment type="similarity">
    <text evidence="4">In the C-terminal section; belongs to the transpeptidase family.</text>
</comment>
<protein>
    <recommendedName>
        <fullName evidence="7">Penicillin-binding protein 1A</fullName>
        <ecNumber evidence="24">2.4.99.28</ecNumber>
        <ecNumber evidence="6">3.4.16.4</ecNumber>
    </recommendedName>
</protein>
<evidence type="ECO:0000256" key="16">
    <source>
        <dbReference type="ARBA" id="ARBA00022968"/>
    </source>
</evidence>
<evidence type="ECO:0000256" key="27">
    <source>
        <dbReference type="SAM" id="MobiDB-lite"/>
    </source>
</evidence>
<evidence type="ECO:0000256" key="23">
    <source>
        <dbReference type="ARBA" id="ARBA00034000"/>
    </source>
</evidence>
<evidence type="ECO:0000256" key="1">
    <source>
        <dbReference type="ARBA" id="ARBA00002624"/>
    </source>
</evidence>
<keyword evidence="18" id="KW-1133">Transmembrane helix</keyword>
<sequence>MLIILFLGGGTAFGMVVAALQTVPEFEPGQLEATVPSKIKDPDGNEIVRLDREHQREEVSLDQVPDHVIEAFIAIEDARFEEHFGFDVRGISRAAVNNFQETGNPFKGSQGGSTITQQLVKNTFLSPKRLLERKIHEAWLALHVERTYTKEEIMEYYLNYATYFHHNIYGIQAASNFYFDKDVSDLDVEEGALLAGIIRHPSRLSPHNNPDHSKQRQETVLHSMKSQDFISESEFNKALNKELDEILASKPEKQYPYPHFIDYVINEEAKPILEDKIGSVESLPDNVQNAEDLLYHHGLTIHTTIDRELQSYSEDIMDNPENYPETWEDEMGVLQPQGALVVSDPNTGEVRAMVGGRDYGTHNMVNRVTSTRSPGSAMKPINVYAPAIEEGKLTPGTVIDDAPSSWEDGGDSYEPENFTNTFRGLTTVREALVDSLNIPAVRVYDDRLGTEIGAEYAEKFGVTTFTEGDRHNLAASIGGLTKGVKPLELTEAYGTLANNGIRVENHTITKIEDRYGNTIYEREPDYDVVISEETSWLITDILQDVVTEGTAASLNLNFPAAAKTGTSNNFRDAWLVGYTPNLVASFWLGYDYDDIQVQNRTHFTTNIIENVMTHALKDENPPEFQKPDGIEGPIEISEKSGMRASDKTPSEYTTYEFFPEDQIPTGECDIFVEKKVCTAHKYSDNEEGDNSASNQEPKLASDNCPPEATETRVFLDRDDPGFTDDGRTTYDASLMPPEEECTLHEKGDFPEDELEDEDNGLDFFDDDDDHKGEDLEDILEDEDQEDEEIDDEVEESHGDESSQDRDNGTDQDEDASEEKEEENEEELEDTNNNDNASDDENTS</sequence>
<dbReference type="FunFam" id="1.10.3810.10:FF:000001">
    <property type="entry name" value="Penicillin-binding protein 1A"/>
    <property type="match status" value="1"/>
</dbReference>
<evidence type="ECO:0000259" key="29">
    <source>
        <dbReference type="Pfam" id="PF00912"/>
    </source>
</evidence>
<dbReference type="FunCoup" id="B2A745">
    <property type="interactions" value="28"/>
</dbReference>
<evidence type="ECO:0000256" key="6">
    <source>
        <dbReference type="ARBA" id="ARBA00012448"/>
    </source>
</evidence>
<reference evidence="30 31" key="2">
    <citation type="journal article" date="2011" name="J. Bacteriol.">
        <title>Complete genome sequence of the anaerobic, halophilic alkalithermophile Natranaerobius thermophilus JW/NM-WN-LF.</title>
        <authorList>
            <person name="Zhao B."/>
            <person name="Mesbah N.M."/>
            <person name="Dalin E."/>
            <person name="Goodwin L."/>
            <person name="Nolan M."/>
            <person name="Pitluck S."/>
            <person name="Chertkov O."/>
            <person name="Brettin T.S."/>
            <person name="Han J."/>
            <person name="Larimer F.W."/>
            <person name="Land M.L."/>
            <person name="Hauser L."/>
            <person name="Kyrpides N."/>
            <person name="Wiegel J."/>
        </authorList>
    </citation>
    <scope>NUCLEOTIDE SEQUENCE [LARGE SCALE GENOMIC DNA]</scope>
    <source>
        <strain evidence="31">ATCC BAA-1301 / DSM 18059 / JW/NM-WN-LF</strain>
    </source>
</reference>
<evidence type="ECO:0000256" key="18">
    <source>
        <dbReference type="ARBA" id="ARBA00022989"/>
    </source>
</evidence>
<dbReference type="GO" id="GO:0030288">
    <property type="term" value="C:outer membrane-bounded periplasmic space"/>
    <property type="evidence" value="ECO:0007669"/>
    <property type="project" value="TreeGrafter"/>
</dbReference>
<dbReference type="Gene3D" id="1.10.3810.10">
    <property type="entry name" value="Biosynthetic peptidoglycan transglycosylase-like"/>
    <property type="match status" value="1"/>
</dbReference>
<comment type="function">
    <text evidence="1">Cell wall formation. Synthesis of cross-linked peptidoglycan from the lipid intermediates. The enzyme has a penicillin-insensitive transglycosylase N-terminal domain (formation of linear glycan strands) and a penicillin-sensitive transpeptidase C-terminal domain (cross-linking of the peptide subunits).</text>
</comment>
<dbReference type="InterPro" id="IPR012338">
    <property type="entry name" value="Beta-lactam/transpept-like"/>
</dbReference>
<keyword evidence="13" id="KW-0812">Transmembrane</keyword>
<dbReference type="GO" id="GO:0009002">
    <property type="term" value="F:serine-type D-Ala-D-Ala carboxypeptidase activity"/>
    <property type="evidence" value="ECO:0007669"/>
    <property type="project" value="UniProtKB-EC"/>
</dbReference>
<dbReference type="UniPathway" id="UPA00219"/>
<evidence type="ECO:0000256" key="17">
    <source>
        <dbReference type="ARBA" id="ARBA00022984"/>
    </source>
</evidence>
<dbReference type="InterPro" id="IPR036950">
    <property type="entry name" value="PBP_transglycosylase"/>
</dbReference>
<evidence type="ECO:0000256" key="2">
    <source>
        <dbReference type="ARBA" id="ARBA00004401"/>
    </source>
</evidence>
<evidence type="ECO:0000256" key="4">
    <source>
        <dbReference type="ARBA" id="ARBA00007090"/>
    </source>
</evidence>
<evidence type="ECO:0000313" key="31">
    <source>
        <dbReference type="Proteomes" id="UP000001683"/>
    </source>
</evidence>
<dbReference type="SUPFAM" id="SSF56601">
    <property type="entry name" value="beta-lactamase/transpeptidase-like"/>
    <property type="match status" value="1"/>
</dbReference>
<evidence type="ECO:0000256" key="10">
    <source>
        <dbReference type="ARBA" id="ARBA00022670"/>
    </source>
</evidence>
<dbReference type="InterPro" id="IPR001264">
    <property type="entry name" value="Glyco_trans_51"/>
</dbReference>
<dbReference type="RefSeq" id="WP_012448492.1">
    <property type="nucleotide sequence ID" value="NC_010718.1"/>
</dbReference>
<keyword evidence="12 30" id="KW-0808">Transferase</keyword>
<dbReference type="InterPro" id="IPR001460">
    <property type="entry name" value="PCN-bd_Tpept"/>
</dbReference>
<dbReference type="Pfam" id="PF00912">
    <property type="entry name" value="Transgly"/>
    <property type="match status" value="1"/>
</dbReference>
<feature type="compositionally biased region" description="Acidic residues" evidence="27">
    <location>
        <begin position="750"/>
        <end position="794"/>
    </location>
</feature>
<evidence type="ECO:0000256" key="7">
    <source>
        <dbReference type="ARBA" id="ARBA00018638"/>
    </source>
</evidence>
<evidence type="ECO:0000256" key="19">
    <source>
        <dbReference type="ARBA" id="ARBA00023136"/>
    </source>
</evidence>
<dbReference type="GO" id="GO:0008955">
    <property type="term" value="F:peptidoglycan glycosyltransferase activity"/>
    <property type="evidence" value="ECO:0007669"/>
    <property type="project" value="UniProtKB-EC"/>
</dbReference>
<keyword evidence="20" id="KW-0046">Antibiotic resistance</keyword>
<dbReference type="eggNOG" id="COG0744">
    <property type="taxonomic scope" value="Bacteria"/>
</dbReference>
<evidence type="ECO:0000256" key="14">
    <source>
        <dbReference type="ARBA" id="ARBA00022801"/>
    </source>
</evidence>
<feature type="domain" description="Glycosyl transferase family 51" evidence="29">
    <location>
        <begin position="44"/>
        <end position="225"/>
    </location>
</feature>
<dbReference type="CAZy" id="GT51">
    <property type="family name" value="Glycosyltransferase Family 51"/>
</dbReference>
<evidence type="ECO:0000256" key="8">
    <source>
        <dbReference type="ARBA" id="ARBA00022475"/>
    </source>
</evidence>
<feature type="region of interest" description="Disordered" evidence="27">
    <location>
        <begin position="394"/>
        <end position="415"/>
    </location>
</feature>
<organism evidence="30 31">
    <name type="scientific">Natranaerobius thermophilus (strain ATCC BAA-1301 / DSM 18059 / JW/NM-WN-LF)</name>
    <dbReference type="NCBI Taxonomy" id="457570"/>
    <lineage>
        <taxon>Bacteria</taxon>
        <taxon>Bacillati</taxon>
        <taxon>Bacillota</taxon>
        <taxon>Clostridia</taxon>
        <taxon>Natranaerobiales</taxon>
        <taxon>Natranaerobiaceae</taxon>
        <taxon>Natranaerobius</taxon>
    </lineage>
</organism>
<evidence type="ECO:0000256" key="3">
    <source>
        <dbReference type="ARBA" id="ARBA00004752"/>
    </source>
</evidence>
<dbReference type="GO" id="GO:0071555">
    <property type="term" value="P:cell wall organization"/>
    <property type="evidence" value="ECO:0007669"/>
    <property type="project" value="UniProtKB-KW"/>
</dbReference>
<dbReference type="SUPFAM" id="SSF53955">
    <property type="entry name" value="Lysozyme-like"/>
    <property type="match status" value="1"/>
</dbReference>
<feature type="domain" description="Penicillin-binding protein transpeptidase" evidence="28">
    <location>
        <begin position="338"/>
        <end position="581"/>
    </location>
</feature>
<feature type="compositionally biased region" description="Basic and acidic residues" evidence="27">
    <location>
        <begin position="709"/>
        <end position="728"/>
    </location>
</feature>
<dbReference type="InterPro" id="IPR023346">
    <property type="entry name" value="Lysozyme-like_dom_sf"/>
</dbReference>
<dbReference type="EC" id="3.4.16.4" evidence="6"/>
<dbReference type="PANTHER" id="PTHR32282:SF11">
    <property type="entry name" value="PENICILLIN-BINDING PROTEIN 1B"/>
    <property type="match status" value="1"/>
</dbReference>
<keyword evidence="11 30" id="KW-0328">Glycosyltransferase</keyword>
<keyword evidence="21" id="KW-0511">Multifunctional enzyme</keyword>
<evidence type="ECO:0000256" key="13">
    <source>
        <dbReference type="ARBA" id="ARBA00022692"/>
    </source>
</evidence>
<keyword evidence="31" id="KW-1185">Reference proteome</keyword>
<dbReference type="AlphaFoldDB" id="B2A745"/>
<accession>B2A745</accession>
<comment type="subcellular location">
    <subcellularLocation>
        <location evidence="2">Cell membrane</location>
        <topology evidence="2">Single-pass type II membrane protein</topology>
    </subcellularLocation>
</comment>
<feature type="compositionally biased region" description="Acidic residues" evidence="27">
    <location>
        <begin position="809"/>
        <end position="843"/>
    </location>
</feature>
<dbReference type="GO" id="GO:0008658">
    <property type="term" value="F:penicillin binding"/>
    <property type="evidence" value="ECO:0007669"/>
    <property type="project" value="InterPro"/>
</dbReference>